<protein>
    <recommendedName>
        <fullName evidence="6">DUF2207 domain-containing protein</fullName>
    </recommendedName>
</protein>
<dbReference type="Pfam" id="PF20990">
    <property type="entry name" value="DUF2207_C"/>
    <property type="match status" value="1"/>
</dbReference>
<dbReference type="InterPro" id="IPR018702">
    <property type="entry name" value="DUF2207"/>
</dbReference>
<evidence type="ECO:0000313" key="5">
    <source>
        <dbReference type="Proteomes" id="UP000229317"/>
    </source>
</evidence>
<feature type="domain" description="Predicted membrane protein YciQ-like C-terminal" evidence="3">
    <location>
        <begin position="275"/>
        <end position="508"/>
    </location>
</feature>
<reference evidence="4 5" key="1">
    <citation type="submission" date="2017-09" db="EMBL/GenBank/DDBJ databases">
        <title>Depth-based differentiation of microbial function through sediment-hosted aquifers and enrichment of novel symbionts in the deep terrestrial subsurface.</title>
        <authorList>
            <person name="Probst A.J."/>
            <person name="Ladd B."/>
            <person name="Jarett J.K."/>
            <person name="Geller-Mcgrath D.E."/>
            <person name="Sieber C.M."/>
            <person name="Emerson J.B."/>
            <person name="Anantharaman K."/>
            <person name="Thomas B.C."/>
            <person name="Malmstrom R."/>
            <person name="Stieglmeier M."/>
            <person name="Klingl A."/>
            <person name="Woyke T."/>
            <person name="Ryan C.M."/>
            <person name="Banfield J.F."/>
        </authorList>
    </citation>
    <scope>NUCLEOTIDE SEQUENCE [LARGE SCALE GENOMIC DNA]</scope>
    <source>
        <strain evidence="4">CG11_big_fil_rev_8_21_14_0_20_40_15</strain>
    </source>
</reference>
<evidence type="ECO:0008006" key="6">
    <source>
        <dbReference type="Google" id="ProtNLM"/>
    </source>
</evidence>
<name>A0A2H0KSJ6_9BACT</name>
<feature type="transmembrane region" description="Helical" evidence="1">
    <location>
        <begin position="402"/>
        <end position="421"/>
    </location>
</feature>
<dbReference type="Pfam" id="PF09972">
    <property type="entry name" value="DUF2207"/>
    <property type="match status" value="1"/>
</dbReference>
<dbReference type="InterPro" id="IPR048389">
    <property type="entry name" value="YciQ-like_C"/>
</dbReference>
<evidence type="ECO:0000259" key="2">
    <source>
        <dbReference type="Pfam" id="PF09972"/>
    </source>
</evidence>
<feature type="transmembrane region" description="Helical" evidence="1">
    <location>
        <begin position="242"/>
        <end position="259"/>
    </location>
</feature>
<evidence type="ECO:0000259" key="3">
    <source>
        <dbReference type="Pfam" id="PF20990"/>
    </source>
</evidence>
<organism evidence="4 5">
    <name type="scientific">Candidatus Portnoybacteria bacterium CG11_big_fil_rev_8_21_14_0_20_40_15</name>
    <dbReference type="NCBI Taxonomy" id="1974817"/>
    <lineage>
        <taxon>Bacteria</taxon>
        <taxon>Candidatus Portnoyibacteriota</taxon>
    </lineage>
</organism>
<comment type="caution">
    <text evidence="4">The sequence shown here is derived from an EMBL/GenBank/DDBJ whole genome shotgun (WGS) entry which is preliminary data.</text>
</comment>
<keyword evidence="1" id="KW-1133">Transmembrane helix</keyword>
<proteinExistence type="predicted"/>
<sequence>MRKVILIITVAIGFFIPLSVFAQEKIGSFDVTIKINSDASIQVSEQIKLDFDNLPGKHGIFRDIPIKYAARGGNFNLRISDISVSDENGTLYPYTISYPSNTIQIKIGDPDKLVSGQILYIINYKINRAINYFDDHDELYWNATGNEWQVPIEKSSAKVILPNPIEKMQAQAACFAGDFGSQAPCLGIDYEYQTDNQVNAVIFTQPSLFTPDQSLTIVVGWPKGIVAQPSVLQNIFDTLKDNWILVLPLFTLIIMFYLWRTRGRDPKGRGTIIAQYEAPDNLTPAQIGTLIDERVDQKDISSEIIYLATKGYLKITRTENKGFIFKHEDYLLEKLKEPDDLQNFDKKIIDGLFSHGDHKTVKLSDLKNIFYKELPDVKNKIFDSLILSGYFPEKPSKTQGKYIIIGALLLFGTTLLAKLLGGIIGTFAIGSLIASGIIIIIFGTVMPVKTKRGVDAKEYILGLKEYLQVAEKDRIKFHNAPEKNPEHFEKLLPYAMILGVEREWAEQFKNIYNQPPSWYSDSLGGTFNSIILISALNNFNHSSQAAMFSAPGGGAAGGGSGFGGGGFSGGGFGGGGGGSW</sequence>
<evidence type="ECO:0000313" key="4">
    <source>
        <dbReference type="EMBL" id="PIQ75122.1"/>
    </source>
</evidence>
<feature type="transmembrane region" description="Helical" evidence="1">
    <location>
        <begin position="427"/>
        <end position="448"/>
    </location>
</feature>
<dbReference type="EMBL" id="PCVO01000045">
    <property type="protein sequence ID" value="PIQ75122.1"/>
    <property type="molecule type" value="Genomic_DNA"/>
</dbReference>
<dbReference type="AlphaFoldDB" id="A0A2H0KSJ6"/>
<gene>
    <name evidence="4" type="ORF">COV84_02915</name>
</gene>
<keyword evidence="1" id="KW-0472">Membrane</keyword>
<evidence type="ECO:0000256" key="1">
    <source>
        <dbReference type="SAM" id="Phobius"/>
    </source>
</evidence>
<accession>A0A2H0KSJ6</accession>
<feature type="domain" description="DUF2207" evidence="2">
    <location>
        <begin position="26"/>
        <end position="206"/>
    </location>
</feature>
<dbReference type="Proteomes" id="UP000229317">
    <property type="component" value="Unassembled WGS sequence"/>
</dbReference>
<keyword evidence="1" id="KW-0812">Transmembrane</keyword>